<keyword evidence="2" id="KW-0732">Signal</keyword>
<dbReference type="EMBL" id="BNJR01000005">
    <property type="protein sequence ID" value="GHP13069.1"/>
    <property type="molecule type" value="Genomic_DNA"/>
</dbReference>
<evidence type="ECO:0008006" key="5">
    <source>
        <dbReference type="Google" id="ProtNLM"/>
    </source>
</evidence>
<accession>A0ABQ3VYV2</accession>
<keyword evidence="4" id="KW-1185">Reference proteome</keyword>
<evidence type="ECO:0000313" key="3">
    <source>
        <dbReference type="EMBL" id="GHP13069.1"/>
    </source>
</evidence>
<feature type="region of interest" description="Disordered" evidence="1">
    <location>
        <begin position="23"/>
        <end position="59"/>
    </location>
</feature>
<evidence type="ECO:0000256" key="2">
    <source>
        <dbReference type="SAM" id="SignalP"/>
    </source>
</evidence>
<sequence length="164" mass="18597">MKKTLTTVLTLLMIPVVLAGCSNSSRQGQSKSSSSSSSQTAASNNSKSSSTAVDNQTGRQALKVRYEDRSFTSYLDHEYYEEHLYKYVPGTVDRNKTYSWDAQNVSTKTKAYVDKRAVATFKDEDDHETEHETFFRIQLGSKTGQKYWVNEDALQDDHENDLDD</sequence>
<dbReference type="Proteomes" id="UP000604765">
    <property type="component" value="Unassembled WGS sequence"/>
</dbReference>
<protein>
    <recommendedName>
        <fullName evidence="5">Lipoprotein</fullName>
    </recommendedName>
</protein>
<evidence type="ECO:0000256" key="1">
    <source>
        <dbReference type="SAM" id="MobiDB-lite"/>
    </source>
</evidence>
<feature type="signal peptide" evidence="2">
    <location>
        <begin position="1"/>
        <end position="19"/>
    </location>
</feature>
<evidence type="ECO:0000313" key="4">
    <source>
        <dbReference type="Proteomes" id="UP000604765"/>
    </source>
</evidence>
<feature type="compositionally biased region" description="Low complexity" evidence="1">
    <location>
        <begin position="23"/>
        <end position="52"/>
    </location>
</feature>
<feature type="chain" id="PRO_5045630036" description="Lipoprotein" evidence="2">
    <location>
        <begin position="20"/>
        <end position="164"/>
    </location>
</feature>
<gene>
    <name evidence="3" type="ORF">YK48G_04940</name>
</gene>
<proteinExistence type="predicted"/>
<comment type="caution">
    <text evidence="3">The sequence shown here is derived from an EMBL/GenBank/DDBJ whole genome shotgun (WGS) entry which is preliminary data.</text>
</comment>
<dbReference type="RefSeq" id="WP_203629128.1">
    <property type="nucleotide sequence ID" value="NZ_BNJR01000005.1"/>
</dbReference>
<reference evidence="3 4" key="1">
    <citation type="journal article" date="2021" name="Int. J. Syst. Evol. Microbiol.">
        <title>Lentilactobacillus fungorum sp. nov., isolated from spent mushroom substrates.</title>
        <authorList>
            <person name="Tohno M."/>
            <person name="Tanizawa Y."/>
            <person name="Kojima Y."/>
            <person name="Sakamoto M."/>
            <person name="Ohkuma M."/>
            <person name="Kobayashi H."/>
        </authorList>
    </citation>
    <scope>NUCLEOTIDE SEQUENCE [LARGE SCALE GENOMIC DNA]</scope>
    <source>
        <strain evidence="3 4">YK48G</strain>
    </source>
</reference>
<dbReference type="PROSITE" id="PS51257">
    <property type="entry name" value="PROKAR_LIPOPROTEIN"/>
    <property type="match status" value="1"/>
</dbReference>
<name>A0ABQ3VYV2_9LACO</name>
<organism evidence="3 4">
    <name type="scientific">Lentilactobacillus fungorum</name>
    <dbReference type="NCBI Taxonomy" id="2201250"/>
    <lineage>
        <taxon>Bacteria</taxon>
        <taxon>Bacillati</taxon>
        <taxon>Bacillota</taxon>
        <taxon>Bacilli</taxon>
        <taxon>Lactobacillales</taxon>
        <taxon>Lactobacillaceae</taxon>
        <taxon>Lentilactobacillus</taxon>
    </lineage>
</organism>